<feature type="domain" description="Insulin-like" evidence="7">
    <location>
        <begin position="39"/>
        <end position="116"/>
    </location>
</feature>
<dbReference type="AlphaFoldDB" id="V5TCR0"/>
<organism evidence="8">
    <name type="scientific">Platynereis dumerilii</name>
    <name type="common">Dumeril's clam worm</name>
    <dbReference type="NCBI Taxonomy" id="6359"/>
    <lineage>
        <taxon>Eukaryota</taxon>
        <taxon>Metazoa</taxon>
        <taxon>Spiralia</taxon>
        <taxon>Lophotrochozoa</taxon>
        <taxon>Annelida</taxon>
        <taxon>Polychaeta</taxon>
        <taxon>Errantia</taxon>
        <taxon>Phyllodocida</taxon>
        <taxon>Nereididae</taxon>
        <taxon>Platynereis</taxon>
    </lineage>
</organism>
<evidence type="ECO:0000256" key="4">
    <source>
        <dbReference type="ARBA" id="ARBA00023157"/>
    </source>
</evidence>
<dbReference type="PANTHER" id="PTHR13647:SF4">
    <property type="entry name" value="INSULIN-LIKE PEPTIDE 1-RELATED"/>
    <property type="match status" value="1"/>
</dbReference>
<dbReference type="InterPro" id="IPR022353">
    <property type="entry name" value="Insulin_CS"/>
</dbReference>
<keyword evidence="3 6" id="KW-0732">Signal</keyword>
<evidence type="ECO:0000256" key="2">
    <source>
        <dbReference type="ARBA" id="ARBA00022685"/>
    </source>
</evidence>
<dbReference type="Gene3D" id="1.10.100.10">
    <property type="entry name" value="Insulin-like"/>
    <property type="match status" value="1"/>
</dbReference>
<dbReference type="GO" id="GO:0007218">
    <property type="term" value="P:neuropeptide signaling pathway"/>
    <property type="evidence" value="ECO:0007669"/>
    <property type="project" value="UniProtKB-KW"/>
</dbReference>
<accession>V5TCR0</accession>
<dbReference type="PROSITE" id="PS00262">
    <property type="entry name" value="INSULIN"/>
    <property type="match status" value="1"/>
</dbReference>
<dbReference type="PANTHER" id="PTHR13647">
    <property type="entry name" value="INSULIN-LIKE PEPTIDE 2-RELATED"/>
    <property type="match status" value="1"/>
</dbReference>
<dbReference type="InterPro" id="IPR036438">
    <property type="entry name" value="Insulin-like_sf"/>
</dbReference>
<comment type="similarity">
    <text evidence="1 5">Belongs to the insulin family.</text>
</comment>
<name>V5TCR0_PLADU</name>
<evidence type="ECO:0000256" key="1">
    <source>
        <dbReference type="ARBA" id="ARBA00009034"/>
    </source>
</evidence>
<proteinExistence type="evidence at transcript level"/>
<dbReference type="GO" id="GO:0005576">
    <property type="term" value="C:extracellular region"/>
    <property type="evidence" value="ECO:0007669"/>
    <property type="project" value="UniProtKB-SubCell"/>
</dbReference>
<reference evidence="8" key="1">
    <citation type="submission" date="2013-08" db="EMBL/GenBank/DDBJ databases">
        <title>The neuropeptide complement of the marine annelid Platynereis dumerilii.</title>
        <authorList>
            <person name="Conzelmann M."/>
            <person name="Williams E.A."/>
            <person name="Krug K."/>
            <person name="Franz-Wachtel M."/>
            <person name="Macek B."/>
            <person name="Jekely G."/>
        </authorList>
    </citation>
    <scope>NUCLEOTIDE SEQUENCE</scope>
</reference>
<dbReference type="InterPro" id="IPR022352">
    <property type="entry name" value="Ins/IGF/rlx"/>
</dbReference>
<dbReference type="PRINTS" id="PR00276">
    <property type="entry name" value="INSULINFAMLY"/>
</dbReference>
<evidence type="ECO:0000259" key="7">
    <source>
        <dbReference type="SMART" id="SM00078"/>
    </source>
</evidence>
<feature type="chain" id="PRO_5004740931" evidence="6">
    <location>
        <begin position="26"/>
        <end position="207"/>
    </location>
</feature>
<dbReference type="InterPro" id="IPR016179">
    <property type="entry name" value="Insulin-like"/>
</dbReference>
<dbReference type="Pfam" id="PF00049">
    <property type="entry name" value="Insulin"/>
    <property type="match status" value="1"/>
</dbReference>
<keyword evidence="4" id="KW-1015">Disulfide bond</keyword>
<keyword evidence="2" id="KW-0165">Cleavage on pair of basic residues</keyword>
<evidence type="ECO:0000256" key="6">
    <source>
        <dbReference type="SAM" id="SignalP"/>
    </source>
</evidence>
<feature type="signal peptide" evidence="6">
    <location>
        <begin position="1"/>
        <end position="25"/>
    </location>
</feature>
<comment type="subcellular location">
    <subcellularLocation>
        <location evidence="5">Secreted</location>
    </subcellularLocation>
</comment>
<evidence type="ECO:0000313" key="8">
    <source>
        <dbReference type="EMBL" id="AHB62359.1"/>
    </source>
</evidence>
<dbReference type="SUPFAM" id="SSF56994">
    <property type="entry name" value="Insulin-like"/>
    <property type="match status" value="1"/>
</dbReference>
<keyword evidence="5" id="KW-0964">Secreted</keyword>
<keyword evidence="8" id="KW-0527">Neuropeptide</keyword>
<protein>
    <submittedName>
        <fullName evidence="8">Insulin related peptide 2 neuropeptide</fullName>
    </submittedName>
</protein>
<dbReference type="SMART" id="SM00078">
    <property type="entry name" value="IlGF"/>
    <property type="match status" value="1"/>
</dbReference>
<dbReference type="GO" id="GO:0005179">
    <property type="term" value="F:hormone activity"/>
    <property type="evidence" value="ECO:0007669"/>
    <property type="project" value="InterPro"/>
</dbReference>
<sequence>MYTVYRLNWYVLLCILAASLSSTLGELTRTCHSDMMQKRGFCGSQLYNTLRLVCHPHGYHWQKRSVGNDPEFLEDSPFLEKRLASSILHTNNRQKRGIICECCKHRCSYWELKEYCKAKKRSILPDADSEEPSQDQVTSNSIDDVASGLDAGVASSSEWGSMREGVDSKTGFLPSAVMHDKANAKTDSKIGRMVRLLLDKSSTNNAP</sequence>
<dbReference type="EMBL" id="KF515920">
    <property type="protein sequence ID" value="AHB62359.1"/>
    <property type="molecule type" value="mRNA"/>
</dbReference>
<evidence type="ECO:0000256" key="3">
    <source>
        <dbReference type="ARBA" id="ARBA00022729"/>
    </source>
</evidence>
<evidence type="ECO:0000256" key="5">
    <source>
        <dbReference type="RuleBase" id="RU000406"/>
    </source>
</evidence>